<dbReference type="PANTHER" id="PTHR17178:SF0">
    <property type="entry name" value="SERGLYCIN"/>
    <property type="match status" value="1"/>
</dbReference>
<organism evidence="5 6">
    <name type="scientific">Colletotrichum spinosum</name>
    <dbReference type="NCBI Taxonomy" id="1347390"/>
    <lineage>
        <taxon>Eukaryota</taxon>
        <taxon>Fungi</taxon>
        <taxon>Dikarya</taxon>
        <taxon>Ascomycota</taxon>
        <taxon>Pezizomycotina</taxon>
        <taxon>Sordariomycetes</taxon>
        <taxon>Hypocreomycetidae</taxon>
        <taxon>Glomerellales</taxon>
        <taxon>Glomerellaceae</taxon>
        <taxon>Colletotrichum</taxon>
        <taxon>Colletotrichum orbiculare species complex</taxon>
    </lineage>
</organism>
<dbReference type="PROSITE" id="PS50026">
    <property type="entry name" value="EGF_3"/>
    <property type="match status" value="1"/>
</dbReference>
<evidence type="ECO:0000256" key="2">
    <source>
        <dbReference type="SAM" id="MobiDB-lite"/>
    </source>
</evidence>
<keyword evidence="1" id="KW-0245">EGF-like domain</keyword>
<dbReference type="PROSITE" id="PS00022">
    <property type="entry name" value="EGF_1"/>
    <property type="match status" value="1"/>
</dbReference>
<keyword evidence="6" id="KW-1185">Reference proteome</keyword>
<feature type="compositionally biased region" description="Pro residues" evidence="2">
    <location>
        <begin position="166"/>
        <end position="176"/>
    </location>
</feature>
<feature type="compositionally biased region" description="Acidic residues" evidence="2">
    <location>
        <begin position="241"/>
        <end position="257"/>
    </location>
</feature>
<evidence type="ECO:0000259" key="4">
    <source>
        <dbReference type="PROSITE" id="PS50026"/>
    </source>
</evidence>
<keyword evidence="3" id="KW-0812">Transmembrane</keyword>
<evidence type="ECO:0000256" key="3">
    <source>
        <dbReference type="SAM" id="Phobius"/>
    </source>
</evidence>
<feature type="compositionally biased region" description="Pro residues" evidence="2">
    <location>
        <begin position="80"/>
        <end position="97"/>
    </location>
</feature>
<feature type="region of interest" description="Disordered" evidence="2">
    <location>
        <begin position="1"/>
        <end position="338"/>
    </location>
</feature>
<gene>
    <name evidence="5" type="ORF">C8035_v009591</name>
</gene>
<dbReference type="EMBL" id="QAPG01000056">
    <property type="protein sequence ID" value="TDZ34152.1"/>
    <property type="molecule type" value="Genomic_DNA"/>
</dbReference>
<dbReference type="InterPro" id="IPR000742">
    <property type="entry name" value="EGF"/>
</dbReference>
<feature type="transmembrane region" description="Helical" evidence="3">
    <location>
        <begin position="548"/>
        <end position="570"/>
    </location>
</feature>
<accession>A0A4R8Q6T4</accession>
<name>A0A4R8Q6T4_9PEZI</name>
<feature type="disulfide bond" evidence="1">
    <location>
        <begin position="615"/>
        <end position="624"/>
    </location>
</feature>
<keyword evidence="1" id="KW-1015">Disulfide bond</keyword>
<feature type="domain" description="EGF-like" evidence="4">
    <location>
        <begin position="588"/>
        <end position="625"/>
    </location>
</feature>
<sequence>MEQDPDSPTDVSPPPSRQRAQPSPTQSQSPSPTRLPRPTPPAALQNRDGGVGMAISRPIQTPQWPLPGPIFSPSPDSEPYRPPPGRGPPPQRPPRPSRVPSILDSSRVQDHTPVFQYTPQPARDSIISQDGSSQPQTPSSRHTQSSLSSVGSIPDFPLPATVPAAILPPPLPPPLAPHRRSVTLGPPPSSRRGDSSFYSNASFVSPIPEESPRSRSHTSFASSAAMPESWGSQSPGYSDGYPDELYEDDAYTTEDENSQTSRGSGSPYGDGEESKLVRSASLGKMSKPSIVMNRAPSGGEPIPQEVLRPTPSPLQNQLPRSPFDNGTGYLEASSSSGHLPTVAATAATPSLTADAMLNAFAAASSTDPVDMRKVTPSPRPYDRMSAIRRPPKLGLDMNSVREMESRGSMTSLPDLIKRATRLAALIDRGRRPASRFDMDGEWPDEKAFARDMGLDMSSGSSAEKHQSGLSGMLAAFPPPATTPNPPNRGSWFRRASTASWPLAPGSRGNTPQPMTRAMAARSSPLARLDSNSEEGSIKRRRRCCGLPLWLFVVVVIIVLGIIAAAIVVPLEFFVFRRSRTSTPTAEPALTECQNQLQCENGGTNIVSQGVCSCICTGGFTGQTCTIAGATGCTTTNLPGSSSNLNNVTLGQAIPRLLQQSETNFTVPLDGTAILAKFNTESLSCIAQNSLVTFDGRSSRVGAMQVESNAGVVNAEGIPVQVITIKPGQAVAITIGGNGAIIGPSPDIVGGFTTLTGPFHVTTIHASSSTMWATVPMPMPTPVPETTPSVVPPAPTVPTLLPTTLSSQAPVLTPPAVQPNPVTSAPTPAPTFTVTEETLDFARVAVLLILQKQNLMAATTAQTVLQRFFTTADQGSRQQNGGVTLTQALNVTLGGGNSVDLVHFLVTVPGGITNTNGTTS</sequence>
<keyword evidence="3" id="KW-0472">Membrane</keyword>
<comment type="caution">
    <text evidence="1">Lacks conserved residue(s) required for the propagation of feature annotation.</text>
</comment>
<evidence type="ECO:0000313" key="6">
    <source>
        <dbReference type="Proteomes" id="UP000295083"/>
    </source>
</evidence>
<reference evidence="5 6" key="1">
    <citation type="submission" date="2018-11" db="EMBL/GenBank/DDBJ databases">
        <title>Genome sequence and assembly of Colletotrichum spinosum.</title>
        <authorList>
            <person name="Gan P."/>
            <person name="Shirasu K."/>
        </authorList>
    </citation>
    <scope>NUCLEOTIDE SEQUENCE [LARGE SCALE GENOMIC DNA]</scope>
    <source>
        <strain evidence="5 6">CBS 515.97</strain>
    </source>
</reference>
<evidence type="ECO:0000256" key="1">
    <source>
        <dbReference type="PROSITE-ProRule" id="PRU00076"/>
    </source>
</evidence>
<dbReference type="CDD" id="cd00054">
    <property type="entry name" value="EGF_CA"/>
    <property type="match status" value="1"/>
</dbReference>
<dbReference type="Proteomes" id="UP000295083">
    <property type="component" value="Unassembled WGS sequence"/>
</dbReference>
<feature type="compositionally biased region" description="Low complexity" evidence="2">
    <location>
        <begin position="17"/>
        <end position="32"/>
    </location>
</feature>
<comment type="caution">
    <text evidence="5">The sequence shown here is derived from an EMBL/GenBank/DDBJ whole genome shotgun (WGS) entry which is preliminary data.</text>
</comment>
<proteinExistence type="predicted"/>
<dbReference type="AlphaFoldDB" id="A0A4R8Q6T4"/>
<dbReference type="PANTHER" id="PTHR17178">
    <property type="entry name" value="SECRETORY GRANULE PROTEOGLYCAN CORE PROTEIN"/>
    <property type="match status" value="1"/>
</dbReference>
<evidence type="ECO:0000313" key="5">
    <source>
        <dbReference type="EMBL" id="TDZ34152.1"/>
    </source>
</evidence>
<feature type="compositionally biased region" description="Polar residues" evidence="2">
    <location>
        <begin position="126"/>
        <end position="151"/>
    </location>
</feature>
<keyword evidence="3" id="KW-1133">Transmembrane helix</keyword>
<dbReference type="PROSITE" id="PS01186">
    <property type="entry name" value="EGF_2"/>
    <property type="match status" value="1"/>
</dbReference>
<protein>
    <recommendedName>
        <fullName evidence="4">EGF-like domain-containing protein</fullName>
    </recommendedName>
</protein>